<keyword evidence="5 9" id="KW-0812">Transmembrane</keyword>
<feature type="transmembrane region" description="Helical" evidence="9">
    <location>
        <begin position="30"/>
        <end position="48"/>
    </location>
</feature>
<evidence type="ECO:0000256" key="2">
    <source>
        <dbReference type="ARBA" id="ARBA00022475"/>
    </source>
</evidence>
<keyword evidence="6 9" id="KW-1133">Transmembrane helix</keyword>
<dbReference type="InterPro" id="IPR034746">
    <property type="entry name" value="POTRA"/>
</dbReference>
<comment type="function">
    <text evidence="9">Essential cell division protein. May link together the upstream cell division proteins, which are predominantly cytoplasmic, with the downstream cell division proteins, which are predominantly periplasmic. May control correct divisome assembly.</text>
</comment>
<sequence length="261" mass="30226">MATAFRKKPTPTSVIRTPASKPDYPISWRLFVRPILLFLALLSVYIAYSNWASWLSLLDKTPIKAYALTHKTQFTTNADIRELLSAEPKLKGYFEQDIQQIKDKFLTIPWVKEVAVRKVYPDRLSVTLVEHHPAAIWNDQFLVSDQGEVFSLPRERFEREGLPKLYGPDSESKKVLAAWYKIQKDLESRHLVLKSVKTDIRGSWSIVLDNNIELRLGRGDWLPKIDRFVLIFPEIEVPEGKRLAYVDLRYEHGASVGFRSK</sequence>
<keyword evidence="2 9" id="KW-1003">Cell membrane</keyword>
<comment type="caution">
    <text evidence="11">The sequence shown here is derived from an EMBL/GenBank/DDBJ whole genome shotgun (WGS) entry which is preliminary data.</text>
</comment>
<dbReference type="GO" id="GO:0032153">
    <property type="term" value="C:cell division site"/>
    <property type="evidence" value="ECO:0007669"/>
    <property type="project" value="UniProtKB-UniRule"/>
</dbReference>
<dbReference type="GO" id="GO:0043093">
    <property type="term" value="P:FtsZ-dependent cytokinesis"/>
    <property type="evidence" value="ECO:0007669"/>
    <property type="project" value="UniProtKB-UniRule"/>
</dbReference>
<evidence type="ECO:0000256" key="4">
    <source>
        <dbReference type="ARBA" id="ARBA00022618"/>
    </source>
</evidence>
<dbReference type="Pfam" id="PF03799">
    <property type="entry name" value="FtsQ_DivIB_C"/>
    <property type="match status" value="1"/>
</dbReference>
<keyword evidence="12" id="KW-1185">Reference proteome</keyword>
<proteinExistence type="inferred from homology"/>
<dbReference type="EMBL" id="RKQP01000001">
    <property type="protein sequence ID" value="RPE86408.1"/>
    <property type="molecule type" value="Genomic_DNA"/>
</dbReference>
<dbReference type="Gene3D" id="3.10.20.310">
    <property type="entry name" value="membrane protein fhac"/>
    <property type="match status" value="1"/>
</dbReference>
<evidence type="ECO:0000256" key="6">
    <source>
        <dbReference type="ARBA" id="ARBA00022989"/>
    </source>
</evidence>
<evidence type="ECO:0000259" key="10">
    <source>
        <dbReference type="PROSITE" id="PS51779"/>
    </source>
</evidence>
<reference evidence="11 12" key="1">
    <citation type="submission" date="2018-11" db="EMBL/GenBank/DDBJ databases">
        <title>Genomic Encyclopedia of Type Strains, Phase IV (KMG-IV): sequencing the most valuable type-strain genomes for metagenomic binning, comparative biology and taxonomic classification.</title>
        <authorList>
            <person name="Goeker M."/>
        </authorList>
    </citation>
    <scope>NUCLEOTIDE SEQUENCE [LARGE SCALE GENOMIC DNA]</scope>
    <source>
        <strain evidence="11 12">DSM 27238</strain>
    </source>
</reference>
<dbReference type="PANTHER" id="PTHR35851">
    <property type="entry name" value="CELL DIVISION PROTEIN FTSQ"/>
    <property type="match status" value="1"/>
</dbReference>
<dbReference type="PANTHER" id="PTHR35851:SF1">
    <property type="entry name" value="CELL DIVISION PROTEIN FTSQ"/>
    <property type="match status" value="1"/>
</dbReference>
<dbReference type="InterPro" id="IPR013685">
    <property type="entry name" value="POTRA_FtsQ_type"/>
</dbReference>
<dbReference type="GO" id="GO:0090529">
    <property type="term" value="P:cell septum assembly"/>
    <property type="evidence" value="ECO:0007669"/>
    <property type="project" value="InterPro"/>
</dbReference>
<evidence type="ECO:0000313" key="12">
    <source>
        <dbReference type="Proteomes" id="UP000281691"/>
    </source>
</evidence>
<dbReference type="GO" id="GO:0005886">
    <property type="term" value="C:plasma membrane"/>
    <property type="evidence" value="ECO:0007669"/>
    <property type="project" value="UniProtKB-SubCell"/>
</dbReference>
<dbReference type="PROSITE" id="PS51779">
    <property type="entry name" value="POTRA"/>
    <property type="match status" value="1"/>
</dbReference>
<organism evidence="11 12">
    <name type="scientific">Vespertiliibacter pulmonis</name>
    <dbReference type="NCBI Taxonomy" id="1443036"/>
    <lineage>
        <taxon>Bacteria</taxon>
        <taxon>Pseudomonadati</taxon>
        <taxon>Pseudomonadota</taxon>
        <taxon>Gammaproteobacteria</taxon>
        <taxon>Pasteurellales</taxon>
        <taxon>Pasteurellaceae</taxon>
        <taxon>Vespertiliibacter</taxon>
    </lineage>
</organism>
<evidence type="ECO:0000256" key="8">
    <source>
        <dbReference type="ARBA" id="ARBA00023306"/>
    </source>
</evidence>
<keyword evidence="4 9" id="KW-0132">Cell division</keyword>
<name>A0A3N4VTP4_9PAST</name>
<gene>
    <name evidence="9" type="primary">ftsQ</name>
    <name evidence="11" type="ORF">EDC46_0810</name>
</gene>
<accession>A0A3N4VTP4</accession>
<dbReference type="InterPro" id="IPR026579">
    <property type="entry name" value="FtsQ"/>
</dbReference>
<dbReference type="Pfam" id="PF08478">
    <property type="entry name" value="POTRA_1"/>
    <property type="match status" value="1"/>
</dbReference>
<evidence type="ECO:0000256" key="7">
    <source>
        <dbReference type="ARBA" id="ARBA00023136"/>
    </source>
</evidence>
<comment type="subcellular location">
    <subcellularLocation>
        <location evidence="9">Cell inner membrane</location>
        <topology evidence="9">Single-pass type II membrane protein</topology>
    </subcellularLocation>
    <subcellularLocation>
        <location evidence="1">Membrane</location>
    </subcellularLocation>
    <text evidence="9">Localizes to the division septum.</text>
</comment>
<dbReference type="InterPro" id="IPR045335">
    <property type="entry name" value="FtsQ_C_sf"/>
</dbReference>
<feature type="domain" description="POTRA" evidence="10">
    <location>
        <begin position="61"/>
        <end position="131"/>
    </location>
</feature>
<evidence type="ECO:0000256" key="5">
    <source>
        <dbReference type="ARBA" id="ARBA00022692"/>
    </source>
</evidence>
<protein>
    <recommendedName>
        <fullName evidence="9">Cell division protein FtsQ</fullName>
    </recommendedName>
</protein>
<dbReference type="AlphaFoldDB" id="A0A3N4VTP4"/>
<evidence type="ECO:0000256" key="3">
    <source>
        <dbReference type="ARBA" id="ARBA00022519"/>
    </source>
</evidence>
<dbReference type="Proteomes" id="UP000281691">
    <property type="component" value="Unassembled WGS sequence"/>
</dbReference>
<comment type="similarity">
    <text evidence="9">Belongs to the FtsQ/DivIB family. FtsQ subfamily.</text>
</comment>
<comment type="subunit">
    <text evidence="9">Part of a complex composed of FtsB, FtsL and FtsQ.</text>
</comment>
<dbReference type="InterPro" id="IPR005548">
    <property type="entry name" value="Cell_div_FtsQ/DivIB_C"/>
</dbReference>
<evidence type="ECO:0000313" key="11">
    <source>
        <dbReference type="EMBL" id="RPE86408.1"/>
    </source>
</evidence>
<dbReference type="RefSeq" id="WP_124210940.1">
    <property type="nucleotide sequence ID" value="NZ_CP016615.1"/>
</dbReference>
<keyword evidence="7 9" id="KW-0472">Membrane</keyword>
<keyword evidence="3 9" id="KW-0997">Cell inner membrane</keyword>
<dbReference type="Gene3D" id="3.40.50.11690">
    <property type="entry name" value="Cell division protein FtsQ/DivIB"/>
    <property type="match status" value="1"/>
</dbReference>
<keyword evidence="8 9" id="KW-0131">Cell cycle</keyword>
<dbReference type="OrthoDB" id="9790370at2"/>
<evidence type="ECO:0000256" key="9">
    <source>
        <dbReference type="HAMAP-Rule" id="MF_00911"/>
    </source>
</evidence>
<dbReference type="HAMAP" id="MF_00911">
    <property type="entry name" value="FtsQ_subfam"/>
    <property type="match status" value="1"/>
</dbReference>
<evidence type="ECO:0000256" key="1">
    <source>
        <dbReference type="ARBA" id="ARBA00004370"/>
    </source>
</evidence>